<evidence type="ECO:0000313" key="2">
    <source>
        <dbReference type="EMBL" id="QHS94196.1"/>
    </source>
</evidence>
<feature type="region of interest" description="Disordered" evidence="1">
    <location>
        <begin position="366"/>
        <end position="394"/>
    </location>
</feature>
<proteinExistence type="predicted"/>
<evidence type="ECO:0000256" key="1">
    <source>
        <dbReference type="SAM" id="MobiDB-lite"/>
    </source>
</evidence>
<feature type="compositionally biased region" description="Basic residues" evidence="1">
    <location>
        <begin position="377"/>
        <end position="386"/>
    </location>
</feature>
<organism evidence="2">
    <name type="scientific">viral metagenome</name>
    <dbReference type="NCBI Taxonomy" id="1070528"/>
    <lineage>
        <taxon>unclassified sequences</taxon>
        <taxon>metagenomes</taxon>
        <taxon>organismal metagenomes</taxon>
    </lineage>
</organism>
<name>A0A6C0BPU0_9ZZZZ</name>
<sequence length="394" mass="45139">MNESLLKKKIEYVFNKITLNFIKEVKDKDSEVKKKIKETYGIFDKYSDSHILKFIDAFYKTEANIKLLKIPYENTDIFQENSSVLSLNVLQNITVNEILSVVEQNEKEIVKCYLYMLFMFSFLYREVCLVLDTNATFEDESTESRDKIKSIELMFNKSILLIQNTETFDMNTDTDEIVDDDFKILLENIYHTKKNIQNINIHYDIDEYEKETIKNENNGFESAFDFLHNSKIGKLAKEISQDIDVTNLNIENPQDLLNMETLFSGKNNALSDIIGKVGGKITKKIQSGEIKQDELIQEAMSMMSKLNGDNSFMNDMMTNMMKNGMGGGMGGGMNDMMTNMMKNGMGGMGGMDGMDGMDGMNDIMKNVMGGEGNDNRKSKKLAKLRKRLEDKQNK</sequence>
<dbReference type="AlphaFoldDB" id="A0A6C0BPU0"/>
<protein>
    <submittedName>
        <fullName evidence="2">Uncharacterized protein</fullName>
    </submittedName>
</protein>
<reference evidence="2" key="1">
    <citation type="journal article" date="2020" name="Nature">
        <title>Giant virus diversity and host interactions through global metagenomics.</title>
        <authorList>
            <person name="Schulz F."/>
            <person name="Roux S."/>
            <person name="Paez-Espino D."/>
            <person name="Jungbluth S."/>
            <person name="Walsh D.A."/>
            <person name="Denef V.J."/>
            <person name="McMahon K.D."/>
            <person name="Konstantinidis K.T."/>
            <person name="Eloe-Fadrosh E.A."/>
            <person name="Kyrpides N.C."/>
            <person name="Woyke T."/>
        </authorList>
    </citation>
    <scope>NUCLEOTIDE SEQUENCE</scope>
    <source>
        <strain evidence="2">GVMAG-M-3300018416-26</strain>
    </source>
</reference>
<dbReference type="EMBL" id="MN739217">
    <property type="protein sequence ID" value="QHS94196.1"/>
    <property type="molecule type" value="Genomic_DNA"/>
</dbReference>
<accession>A0A6C0BPU0</accession>